<reference evidence="3 6" key="2">
    <citation type="submission" date="2020-08" db="EMBL/GenBank/DDBJ databases">
        <title>Genomic Encyclopedia of Type Strains, Phase IV (KMG-IV): sequencing the most valuable type-strain genomes for metagenomic binning, comparative biology and taxonomic classification.</title>
        <authorList>
            <person name="Goeker M."/>
        </authorList>
    </citation>
    <scope>NUCLEOTIDE SEQUENCE [LARGE SCALE GENOMIC DNA]</scope>
    <source>
        <strain evidence="3 6">DSM 11525</strain>
    </source>
</reference>
<dbReference type="InterPro" id="IPR017927">
    <property type="entry name" value="FAD-bd_FR_type"/>
</dbReference>
<dbReference type="Proteomes" id="UP000464675">
    <property type="component" value="Chromosome"/>
</dbReference>
<feature type="binding site" evidence="1">
    <location>
        <position position="233"/>
    </location>
    <ligand>
        <name>[2Fe-2S] cluster</name>
        <dbReference type="ChEBI" id="CHEBI:190135"/>
    </ligand>
</feature>
<dbReference type="RefSeq" id="WP_161858416.1">
    <property type="nucleotide sequence ID" value="NZ_CP047491.1"/>
</dbReference>
<evidence type="ECO:0000259" key="2">
    <source>
        <dbReference type="PROSITE" id="PS51384"/>
    </source>
</evidence>
<dbReference type="EMBL" id="CP047491">
    <property type="protein sequence ID" value="QHQ39090.1"/>
    <property type="molecule type" value="Genomic_DNA"/>
</dbReference>
<dbReference type="InterPro" id="IPR017938">
    <property type="entry name" value="Riboflavin_synthase-like_b-brl"/>
</dbReference>
<dbReference type="InterPro" id="IPR050353">
    <property type="entry name" value="PyrK_electron_transfer"/>
</dbReference>
<keyword evidence="1" id="KW-0408">Iron</keyword>
<keyword evidence="5" id="KW-1185">Reference proteome</keyword>
<dbReference type="PRINTS" id="PR00406">
    <property type="entry name" value="CYTB5RDTASE"/>
</dbReference>
<keyword evidence="1" id="KW-0411">Iron-sulfur</keyword>
<dbReference type="InterPro" id="IPR001709">
    <property type="entry name" value="Flavoprot_Pyr_Nucl_cyt_Rdtase"/>
</dbReference>
<dbReference type="Proteomes" id="UP000563601">
    <property type="component" value="Unassembled WGS sequence"/>
</dbReference>
<feature type="binding site" evidence="1">
    <location>
        <position position="241"/>
    </location>
    <ligand>
        <name>[2Fe-2S] cluster</name>
        <dbReference type="ChEBI" id="CHEBI:190135"/>
    </ligand>
</feature>
<dbReference type="PANTHER" id="PTHR43513">
    <property type="entry name" value="DIHYDROOROTATE DEHYDROGENASE B (NAD(+)), ELECTRON TRANSFER SUBUNIT"/>
    <property type="match status" value="1"/>
</dbReference>
<dbReference type="GO" id="GO:0050660">
    <property type="term" value="F:flavin adenine dinucleotide binding"/>
    <property type="evidence" value="ECO:0007669"/>
    <property type="project" value="InterPro"/>
</dbReference>
<keyword evidence="1" id="KW-0001">2Fe-2S</keyword>
<name>A0A6P1TBX7_9GAMM</name>
<feature type="binding site" evidence="1">
    <location>
        <position position="238"/>
    </location>
    <ligand>
        <name>[2Fe-2S] cluster</name>
        <dbReference type="ChEBI" id="CHEBI:190135"/>
    </ligand>
</feature>
<dbReference type="PANTHER" id="PTHR43513:SF1">
    <property type="entry name" value="ANAEROBIC SULFITE REDUCTASE SUBUNIT B"/>
    <property type="match status" value="1"/>
</dbReference>
<dbReference type="GO" id="GO:0006221">
    <property type="term" value="P:pyrimidine nucleotide biosynthetic process"/>
    <property type="evidence" value="ECO:0007669"/>
    <property type="project" value="InterPro"/>
</dbReference>
<accession>A0A6P1TBX7</accession>
<dbReference type="InterPro" id="IPR012165">
    <property type="entry name" value="Cyt_c3_hydrogenase_gsu"/>
</dbReference>
<protein>
    <submittedName>
        <fullName evidence="3">NAD(P)H-flavin reductase</fullName>
    </submittedName>
    <submittedName>
        <fullName evidence="4">Ni/Fe hydrogenase subunit gamma</fullName>
    </submittedName>
</protein>
<proteinExistence type="predicted"/>
<comment type="cofactor">
    <cofactor evidence="1">
        <name>[2Fe-2S] cluster</name>
        <dbReference type="ChEBI" id="CHEBI:190135"/>
    </cofactor>
    <text evidence="1">Binds 1 [2Fe-2S] cluster per subunit.</text>
</comment>
<feature type="domain" description="FAD-binding FR-type" evidence="2">
    <location>
        <begin position="1"/>
        <end position="99"/>
    </location>
</feature>
<dbReference type="InterPro" id="IPR019480">
    <property type="entry name" value="Dihydroorotate_DH_Fe-S-bd"/>
</dbReference>
<dbReference type="Pfam" id="PF00175">
    <property type="entry name" value="NAD_binding_1"/>
    <property type="match status" value="1"/>
</dbReference>
<dbReference type="Gene3D" id="2.40.30.10">
    <property type="entry name" value="Translation factors"/>
    <property type="match status" value="1"/>
</dbReference>
<dbReference type="GO" id="GO:0046872">
    <property type="term" value="F:metal ion binding"/>
    <property type="evidence" value="ECO:0007669"/>
    <property type="project" value="UniProtKB-KW"/>
</dbReference>
<dbReference type="InterPro" id="IPR001433">
    <property type="entry name" value="OxRdtase_FAD/NAD-bd"/>
</dbReference>
<dbReference type="GO" id="GO:0016491">
    <property type="term" value="F:oxidoreductase activity"/>
    <property type="evidence" value="ECO:0007669"/>
    <property type="project" value="InterPro"/>
</dbReference>
<evidence type="ECO:0000313" key="6">
    <source>
        <dbReference type="Proteomes" id="UP000563601"/>
    </source>
</evidence>
<dbReference type="AlphaFoldDB" id="A0A6P1TBX7"/>
<dbReference type="PIRSF" id="PIRSF006816">
    <property type="entry name" value="Cyc3_hyd_g"/>
    <property type="match status" value="1"/>
</dbReference>
<reference evidence="4 5" key="1">
    <citation type="submission" date="2020-01" db="EMBL/GenBank/DDBJ databases">
        <title>The possibility of degradation of plastic by Microbulbifer hydrolyticus IRE-31.</title>
        <authorList>
            <person name="Liu L."/>
        </authorList>
    </citation>
    <scope>NUCLEOTIDE SEQUENCE [LARGE SCALE GENOMIC DNA]</scope>
    <source>
        <strain evidence="4 5">IRE-31</strain>
    </source>
</reference>
<dbReference type="OrthoDB" id="9796486at2"/>
<dbReference type="Pfam" id="PF10418">
    <property type="entry name" value="DHODB_Fe-S_bind"/>
    <property type="match status" value="1"/>
</dbReference>
<sequence length="269" mass="29858">MIPVIYRVDRREEEFAGTFTLAISKVTAGTPPGFAPGEFNMLYVFGTGEVPISMSGAVNERNSYVHTIRIQGMTTQALARLKKGDQIGVRGPFGRGWPLDKLRGKDLLIIAGGLGLAPLRPVIYEYLNHNLPLRNIQLFYGARTPQERLYPDELAQWSQAMNVVQSVDRADSGWQGRVGVITAALDSAQIDTHDTVALVCGPEIMMRFSIHTLLGRKLPASSIYLSMERNMKCAIGHCGHCQWGPNFICKDGPVFCYGEVQDWFQIRAL</sequence>
<dbReference type="PRINTS" id="PR00371">
    <property type="entry name" value="FPNCR"/>
</dbReference>
<organism evidence="3 6">
    <name type="scientific">Microbulbifer hydrolyticus</name>
    <dbReference type="NCBI Taxonomy" id="48074"/>
    <lineage>
        <taxon>Bacteria</taxon>
        <taxon>Pseudomonadati</taxon>
        <taxon>Pseudomonadota</taxon>
        <taxon>Gammaproteobacteria</taxon>
        <taxon>Cellvibrionales</taxon>
        <taxon>Microbulbiferaceae</taxon>
        <taxon>Microbulbifer</taxon>
    </lineage>
</organism>
<keyword evidence="1" id="KW-0479">Metal-binding</keyword>
<evidence type="ECO:0000313" key="5">
    <source>
        <dbReference type="Proteomes" id="UP000464675"/>
    </source>
</evidence>
<dbReference type="EMBL" id="JACHHR010000001">
    <property type="protein sequence ID" value="MBB5210426.1"/>
    <property type="molecule type" value="Genomic_DNA"/>
</dbReference>
<evidence type="ECO:0000256" key="1">
    <source>
        <dbReference type="PIRSR" id="PIRSR006816-2"/>
    </source>
</evidence>
<dbReference type="PROSITE" id="PS51384">
    <property type="entry name" value="FAD_FR"/>
    <property type="match status" value="1"/>
</dbReference>
<evidence type="ECO:0000313" key="3">
    <source>
        <dbReference type="EMBL" id="MBB5210426.1"/>
    </source>
</evidence>
<gene>
    <name evidence="4" type="ORF">GTQ55_08905</name>
    <name evidence="3" type="ORF">HNQ53_000614</name>
</gene>
<dbReference type="GO" id="GO:0051537">
    <property type="term" value="F:2 iron, 2 sulfur cluster binding"/>
    <property type="evidence" value="ECO:0007669"/>
    <property type="project" value="UniProtKB-KW"/>
</dbReference>
<dbReference type="SUPFAM" id="SSF52343">
    <property type="entry name" value="Ferredoxin reductase-like, C-terminal NADP-linked domain"/>
    <property type="match status" value="1"/>
</dbReference>
<dbReference type="Gene3D" id="3.40.50.80">
    <property type="entry name" value="Nucleotide-binding domain of ferredoxin-NADP reductase (FNR) module"/>
    <property type="match status" value="1"/>
</dbReference>
<dbReference type="CDD" id="cd06221">
    <property type="entry name" value="sulfite_reductase_like"/>
    <property type="match status" value="1"/>
</dbReference>
<dbReference type="SUPFAM" id="SSF63380">
    <property type="entry name" value="Riboflavin synthase domain-like"/>
    <property type="match status" value="1"/>
</dbReference>
<feature type="binding site" evidence="1">
    <location>
        <position position="249"/>
    </location>
    <ligand>
        <name>[2Fe-2S] cluster</name>
        <dbReference type="ChEBI" id="CHEBI:190135"/>
    </ligand>
</feature>
<dbReference type="InterPro" id="IPR039261">
    <property type="entry name" value="FNR_nucleotide-bd"/>
</dbReference>
<evidence type="ECO:0000313" key="4">
    <source>
        <dbReference type="EMBL" id="QHQ39090.1"/>
    </source>
</evidence>